<comment type="catalytic activity">
    <reaction evidence="1">
        <text>2-succinylbenzoyl-CoA + H(+) = 1,4-dihydroxy-2-naphthoyl-CoA + H2O</text>
        <dbReference type="Rhea" id="RHEA:26562"/>
        <dbReference type="ChEBI" id="CHEBI:15377"/>
        <dbReference type="ChEBI" id="CHEBI:15378"/>
        <dbReference type="ChEBI" id="CHEBI:57364"/>
        <dbReference type="ChEBI" id="CHEBI:58897"/>
        <dbReference type="EC" id="4.1.3.36"/>
    </reaction>
</comment>
<evidence type="ECO:0000256" key="3">
    <source>
        <dbReference type="RuleBase" id="RU003707"/>
    </source>
</evidence>
<dbReference type="InterPro" id="IPR001753">
    <property type="entry name" value="Enoyl-CoA_hydra/iso"/>
</dbReference>
<dbReference type="CDD" id="cd06558">
    <property type="entry name" value="crotonase-like"/>
    <property type="match status" value="1"/>
</dbReference>
<gene>
    <name evidence="4" type="ORF">RGQ29_021096</name>
</gene>
<evidence type="ECO:0000313" key="4">
    <source>
        <dbReference type="EMBL" id="KAK4590778.1"/>
    </source>
</evidence>
<dbReference type="InterPro" id="IPR010198">
    <property type="entry name" value="DHNA-CoA_synthase_MenB"/>
</dbReference>
<dbReference type="GO" id="GO:0008935">
    <property type="term" value="F:1,4-dihydroxy-2-naphthoyl-CoA synthase activity"/>
    <property type="evidence" value="ECO:0007669"/>
    <property type="project" value="UniProtKB-EC"/>
</dbReference>
<name>A0AAN7FCT3_QUERU</name>
<reference evidence="4 5" key="1">
    <citation type="journal article" date="2023" name="G3 (Bethesda)">
        <title>A haplotype-resolved chromosome-scale genome for Quercus rubra L. provides insights into the genetics of adaptive traits for red oak species.</title>
        <authorList>
            <person name="Kapoor B."/>
            <person name="Jenkins J."/>
            <person name="Schmutz J."/>
            <person name="Zhebentyayeva T."/>
            <person name="Kuelheim C."/>
            <person name="Coggeshall M."/>
            <person name="Heim C."/>
            <person name="Lasky J.R."/>
            <person name="Leites L."/>
            <person name="Islam-Faridi N."/>
            <person name="Romero-Severson J."/>
            <person name="DeLeo V.L."/>
            <person name="Lucas S.M."/>
            <person name="Lazic D."/>
            <person name="Gailing O."/>
            <person name="Carlson J."/>
            <person name="Staton M."/>
        </authorList>
    </citation>
    <scope>NUCLEOTIDE SEQUENCE [LARGE SCALE GENOMIC DNA]</scope>
    <source>
        <strain evidence="4">Pseudo-F2</strain>
    </source>
</reference>
<dbReference type="InterPro" id="IPR018376">
    <property type="entry name" value="Enoyl-CoA_hyd/isom_CS"/>
</dbReference>
<comment type="similarity">
    <text evidence="3">Belongs to the enoyl-CoA hydratase/isomerase family.</text>
</comment>
<dbReference type="Pfam" id="PF00378">
    <property type="entry name" value="ECH_1"/>
    <property type="match status" value="2"/>
</dbReference>
<keyword evidence="2" id="KW-0456">Lyase</keyword>
<dbReference type="Gene3D" id="1.10.12.10">
    <property type="entry name" value="Lyase 2-enoyl-coa Hydratase, Chain A, domain 2"/>
    <property type="match status" value="1"/>
</dbReference>
<protein>
    <recommendedName>
        <fullName evidence="6">Naphthoate synthase</fullName>
    </recommendedName>
</protein>
<dbReference type="InterPro" id="IPR014748">
    <property type="entry name" value="Enoyl-CoA_hydra_C"/>
</dbReference>
<comment type="caution">
    <text evidence="4">The sequence shown here is derived from an EMBL/GenBank/DDBJ whole genome shotgun (WGS) entry which is preliminary data.</text>
</comment>
<proteinExistence type="inferred from homology"/>
<dbReference type="PANTHER" id="PTHR43113">
    <property type="entry name" value="NUCLEOSIDE-DIPHOSPHATE-SUGAR EPIMERASE"/>
    <property type="match status" value="1"/>
</dbReference>
<dbReference type="AlphaFoldDB" id="A0AAN7FCT3"/>
<dbReference type="HAMAP" id="MF_01934">
    <property type="entry name" value="MenB"/>
    <property type="match status" value="1"/>
</dbReference>
<dbReference type="GO" id="GO:0009234">
    <property type="term" value="P:menaquinone biosynthetic process"/>
    <property type="evidence" value="ECO:0007669"/>
    <property type="project" value="InterPro"/>
</dbReference>
<evidence type="ECO:0000256" key="2">
    <source>
        <dbReference type="ARBA" id="ARBA00023239"/>
    </source>
</evidence>
<keyword evidence="5" id="KW-1185">Reference proteome</keyword>
<dbReference type="PROSITE" id="PS00166">
    <property type="entry name" value="ENOYL_COA_HYDRATASE"/>
    <property type="match status" value="1"/>
</dbReference>
<organism evidence="4 5">
    <name type="scientific">Quercus rubra</name>
    <name type="common">Northern red oak</name>
    <name type="synonym">Quercus borealis</name>
    <dbReference type="NCBI Taxonomy" id="3512"/>
    <lineage>
        <taxon>Eukaryota</taxon>
        <taxon>Viridiplantae</taxon>
        <taxon>Streptophyta</taxon>
        <taxon>Embryophyta</taxon>
        <taxon>Tracheophyta</taxon>
        <taxon>Spermatophyta</taxon>
        <taxon>Magnoliopsida</taxon>
        <taxon>eudicotyledons</taxon>
        <taxon>Gunneridae</taxon>
        <taxon>Pentapetalae</taxon>
        <taxon>rosids</taxon>
        <taxon>fabids</taxon>
        <taxon>Fagales</taxon>
        <taxon>Fagaceae</taxon>
        <taxon>Quercus</taxon>
    </lineage>
</organism>
<dbReference type="Proteomes" id="UP001324115">
    <property type="component" value="Unassembled WGS sequence"/>
</dbReference>
<dbReference type="GO" id="GO:0005829">
    <property type="term" value="C:cytosol"/>
    <property type="evidence" value="ECO:0007669"/>
    <property type="project" value="TreeGrafter"/>
</dbReference>
<dbReference type="FunFam" id="1.10.12.10:FF:000003">
    <property type="entry name" value="1,4-dihydroxy-2-naphthoyl-CoA synthase"/>
    <property type="match status" value="1"/>
</dbReference>
<dbReference type="Gene3D" id="3.90.226.10">
    <property type="entry name" value="2-enoyl-CoA Hydratase, Chain A, domain 1"/>
    <property type="match status" value="1"/>
</dbReference>
<evidence type="ECO:0000313" key="5">
    <source>
        <dbReference type="Proteomes" id="UP001324115"/>
    </source>
</evidence>
<accession>A0AAN7FCT3</accession>
<dbReference type="SUPFAM" id="SSF52096">
    <property type="entry name" value="ClpP/crotonase"/>
    <property type="match status" value="1"/>
</dbReference>
<dbReference type="EMBL" id="JAXUIC010000005">
    <property type="protein sequence ID" value="KAK4590778.1"/>
    <property type="molecule type" value="Genomic_DNA"/>
</dbReference>
<dbReference type="PANTHER" id="PTHR43113:SF1">
    <property type="entry name" value="1,4-DIHYDROXY-2-NAPHTHOYL-COA SYNTHASE, PEROXISOMAL"/>
    <property type="match status" value="1"/>
</dbReference>
<sequence>MADTAEKDYNTVKRRVACVTNHLIPLHHHHFPPITTTCGNSNVELFNAASINDSYHRIHGEVPTHEVVWKLASDYESGNEFLFTDIIYEKAVGDGIAKITINRPERRNAFRPLTIKELSRAFDDARDDSSVGVIILTGKGTKAFCSGGDQALRTKDGYADYENFGRLNVLDLQVQIRRLPKPVIAMVAGYAVGGGHVLHMVCDLTIAADNAIFGQTGPKVGSFDAGYGSSIMSRLLERLEQETIKWCREILRNSPTAIRVLKAALNAVDDGHAGLQEVGGNATLLFYGTEEGNEGKTAYMERRAPDFSKFPRRP</sequence>
<dbReference type="InterPro" id="IPR029045">
    <property type="entry name" value="ClpP/crotonase-like_dom_sf"/>
</dbReference>
<evidence type="ECO:0008006" key="6">
    <source>
        <dbReference type="Google" id="ProtNLM"/>
    </source>
</evidence>
<evidence type="ECO:0000256" key="1">
    <source>
        <dbReference type="ARBA" id="ARBA00000177"/>
    </source>
</evidence>